<organism evidence="2 3">
    <name type="scientific">Golovinomyces cichoracearum</name>
    <dbReference type="NCBI Taxonomy" id="62708"/>
    <lineage>
        <taxon>Eukaryota</taxon>
        <taxon>Fungi</taxon>
        <taxon>Dikarya</taxon>
        <taxon>Ascomycota</taxon>
        <taxon>Pezizomycotina</taxon>
        <taxon>Leotiomycetes</taxon>
        <taxon>Erysiphales</taxon>
        <taxon>Erysiphaceae</taxon>
        <taxon>Golovinomyces</taxon>
    </lineage>
</organism>
<name>A0A420HZK7_9PEZI</name>
<reference evidence="2 3" key="1">
    <citation type="journal article" date="2018" name="BMC Genomics">
        <title>Comparative genome analyses reveal sequence features reflecting distinct modes of host-adaptation between dicot and monocot powdery mildew.</title>
        <authorList>
            <person name="Wu Y."/>
            <person name="Ma X."/>
            <person name="Pan Z."/>
            <person name="Kale S.D."/>
            <person name="Song Y."/>
            <person name="King H."/>
            <person name="Zhang Q."/>
            <person name="Presley C."/>
            <person name="Deng X."/>
            <person name="Wei C.I."/>
            <person name="Xiao S."/>
        </authorList>
    </citation>
    <scope>NUCLEOTIDE SEQUENCE [LARGE SCALE GENOMIC DNA]</scope>
    <source>
        <strain evidence="2">UCSC1</strain>
    </source>
</reference>
<sequence>MHITKETTAPSMVTSFTPAKITPTYSMHPTPDPHPPKLPPIPVPPTNLSLLNSSVANRQMNTFVPPSNRMNPFNSQDTVIKVRQRCKKIWHARLLICTSVISSTFPNPKMKSKKMRQ</sequence>
<gene>
    <name evidence="2" type="ORF">GcC1_143014</name>
</gene>
<proteinExistence type="predicted"/>
<evidence type="ECO:0000256" key="1">
    <source>
        <dbReference type="SAM" id="MobiDB-lite"/>
    </source>
</evidence>
<dbReference type="AlphaFoldDB" id="A0A420HZK7"/>
<comment type="caution">
    <text evidence="2">The sequence shown here is derived from an EMBL/GenBank/DDBJ whole genome shotgun (WGS) entry which is preliminary data.</text>
</comment>
<feature type="compositionally biased region" description="Pro residues" evidence="1">
    <location>
        <begin position="30"/>
        <end position="45"/>
    </location>
</feature>
<evidence type="ECO:0000313" key="3">
    <source>
        <dbReference type="Proteomes" id="UP000285405"/>
    </source>
</evidence>
<evidence type="ECO:0000313" key="2">
    <source>
        <dbReference type="EMBL" id="RKF62853.1"/>
    </source>
</evidence>
<accession>A0A420HZK7</accession>
<feature type="region of interest" description="Disordered" evidence="1">
    <location>
        <begin position="21"/>
        <end position="46"/>
    </location>
</feature>
<dbReference type="Proteomes" id="UP000285405">
    <property type="component" value="Unassembled WGS sequence"/>
</dbReference>
<dbReference type="EMBL" id="MCBR01014398">
    <property type="protein sequence ID" value="RKF62853.1"/>
    <property type="molecule type" value="Genomic_DNA"/>
</dbReference>
<protein>
    <submittedName>
        <fullName evidence="2">Uncharacterized protein</fullName>
    </submittedName>
</protein>